<keyword evidence="3" id="KW-1185">Reference proteome</keyword>
<organism evidence="2 3">
    <name type="scientific">Halorientalis regularis</name>
    <dbReference type="NCBI Taxonomy" id="660518"/>
    <lineage>
        <taxon>Archaea</taxon>
        <taxon>Methanobacteriati</taxon>
        <taxon>Methanobacteriota</taxon>
        <taxon>Stenosarchaea group</taxon>
        <taxon>Halobacteria</taxon>
        <taxon>Halobacteriales</taxon>
        <taxon>Haloarculaceae</taxon>
        <taxon>Halorientalis</taxon>
    </lineage>
</organism>
<feature type="transmembrane region" description="Helical" evidence="1">
    <location>
        <begin position="63"/>
        <end position="85"/>
    </location>
</feature>
<name>A0A1G7KXR5_9EURY</name>
<keyword evidence="1" id="KW-1133">Transmembrane helix</keyword>
<gene>
    <name evidence="2" type="ORF">SAMN05216218_10673</name>
</gene>
<keyword evidence="1" id="KW-0812">Transmembrane</keyword>
<keyword evidence="1" id="KW-0472">Membrane</keyword>
<feature type="transmembrane region" description="Helical" evidence="1">
    <location>
        <begin position="91"/>
        <end position="113"/>
    </location>
</feature>
<dbReference type="EMBL" id="FNBK01000006">
    <property type="protein sequence ID" value="SDF41891.1"/>
    <property type="molecule type" value="Genomic_DNA"/>
</dbReference>
<proteinExistence type="predicted"/>
<evidence type="ECO:0000256" key="1">
    <source>
        <dbReference type="SAM" id="Phobius"/>
    </source>
</evidence>
<evidence type="ECO:0000313" key="2">
    <source>
        <dbReference type="EMBL" id="SDF41891.1"/>
    </source>
</evidence>
<dbReference type="Proteomes" id="UP000199076">
    <property type="component" value="Unassembled WGS sequence"/>
</dbReference>
<dbReference type="AlphaFoldDB" id="A0A1G7KXR5"/>
<dbReference type="RefSeq" id="WP_092690966.1">
    <property type="nucleotide sequence ID" value="NZ_FNBK01000006.1"/>
</dbReference>
<sequence length="129" mass="13479">MNERLKIVLLDYVSGAAALVLAVPLLGAFQPWVLPVVAVTLAGTGWIMYQSDRDGFGSQGQELTAYAALLGVVVLLGIVSVGLNLASLGSVARAALLGGGVALVGYRFVYGIVRPIPESRLVRAREGAW</sequence>
<feature type="transmembrane region" description="Helical" evidence="1">
    <location>
        <begin position="7"/>
        <end position="26"/>
    </location>
</feature>
<accession>A0A1G7KXR5</accession>
<protein>
    <submittedName>
        <fullName evidence="2">Uncharacterized protein</fullName>
    </submittedName>
</protein>
<reference evidence="3" key="1">
    <citation type="submission" date="2016-10" db="EMBL/GenBank/DDBJ databases">
        <authorList>
            <person name="Varghese N."/>
            <person name="Submissions S."/>
        </authorList>
    </citation>
    <scope>NUCLEOTIDE SEQUENCE [LARGE SCALE GENOMIC DNA]</scope>
    <source>
        <strain evidence="3">IBRC-M 10760</strain>
    </source>
</reference>
<dbReference type="OrthoDB" id="242483at2157"/>
<feature type="transmembrane region" description="Helical" evidence="1">
    <location>
        <begin position="32"/>
        <end position="51"/>
    </location>
</feature>
<evidence type="ECO:0000313" key="3">
    <source>
        <dbReference type="Proteomes" id="UP000199076"/>
    </source>
</evidence>